<keyword evidence="7" id="KW-1185">Reference proteome</keyword>
<comment type="function">
    <text evidence="6">Gustatory receptor which mediates acceptance or avoidance behavior, depending on its substrates.</text>
</comment>
<keyword evidence="6" id="KW-0807">Transducer</keyword>
<evidence type="ECO:0000256" key="2">
    <source>
        <dbReference type="ARBA" id="ARBA00022475"/>
    </source>
</evidence>
<comment type="similarity">
    <text evidence="6">Belongs to the insect chemoreceptor superfamily. Gustatory receptor (GR) family.</text>
</comment>
<feature type="transmembrane region" description="Helical" evidence="6">
    <location>
        <begin position="290"/>
        <end position="312"/>
    </location>
</feature>
<proteinExistence type="inferred from homology"/>
<keyword evidence="6 8" id="KW-0675">Receptor</keyword>
<evidence type="ECO:0000313" key="8">
    <source>
        <dbReference type="RefSeq" id="XP_011291811.2"/>
    </source>
</evidence>
<feature type="transmembrane region" description="Helical" evidence="6">
    <location>
        <begin position="87"/>
        <end position="106"/>
    </location>
</feature>
<keyword evidence="2 6" id="KW-1003">Cell membrane</keyword>
<dbReference type="OrthoDB" id="6366728at2759"/>
<evidence type="ECO:0000256" key="4">
    <source>
        <dbReference type="ARBA" id="ARBA00022989"/>
    </source>
</evidence>
<comment type="subcellular location">
    <subcellularLocation>
        <location evidence="1 6">Cell membrane</location>
        <topology evidence="1 6">Multi-pass membrane protein</topology>
    </subcellularLocation>
</comment>
<feature type="transmembrane region" description="Helical" evidence="6">
    <location>
        <begin position="6"/>
        <end position="23"/>
    </location>
</feature>
<dbReference type="eggNOG" id="ENOG502T3DC">
    <property type="taxonomic scope" value="Eukaryota"/>
</dbReference>
<name>A0A9J7D5P3_MUSDO</name>
<evidence type="ECO:0000256" key="3">
    <source>
        <dbReference type="ARBA" id="ARBA00022692"/>
    </source>
</evidence>
<gene>
    <name evidence="8" type="primary">LOC101891642</name>
</gene>
<dbReference type="GeneID" id="101891642"/>
<accession>A0A9J7D5P3</accession>
<feature type="transmembrane region" description="Helical" evidence="6">
    <location>
        <begin position="324"/>
        <end position="345"/>
    </location>
</feature>
<dbReference type="RefSeq" id="XP_011291811.2">
    <property type="nucleotide sequence ID" value="XM_011293509.2"/>
</dbReference>
<feature type="transmembrane region" description="Helical" evidence="6">
    <location>
        <begin position="118"/>
        <end position="140"/>
    </location>
</feature>
<evidence type="ECO:0000313" key="7">
    <source>
        <dbReference type="Proteomes" id="UP001652621"/>
    </source>
</evidence>
<dbReference type="InterPro" id="IPR013604">
    <property type="entry name" value="7TM_chemorcpt"/>
</dbReference>
<protein>
    <recommendedName>
        <fullName evidence="6">Gustatory receptor</fullName>
    </recommendedName>
</protein>
<dbReference type="VEuPathDB" id="VectorBase:MDOA009614"/>
<evidence type="ECO:0000256" key="6">
    <source>
        <dbReference type="RuleBase" id="RU363108"/>
    </source>
</evidence>
<feature type="transmembrane region" description="Helical" evidence="6">
    <location>
        <begin position="210"/>
        <end position="235"/>
    </location>
</feature>
<dbReference type="VEuPathDB" id="VectorBase:MDOMA2_009745"/>
<sequence>MVNELHLNFLKFFVIFGLAPYTRRRQNQQRRRRRQCQCRSQCQHLSHTYPHNVNYHNKQHYFVHHHHDDNDDVLRGGPNHHLRWQQIYTGALIILNLLLTLYGVVVMPFEDKTVISDLVSVIVFVIQMTVIFVVLIETALSYGEHYRFIENIHRIQSLMQRLLQTQLCSVTLRQRQRRKYFLFIAVVYGSLLLVMLVIFFVHYYGYFWHAILAVLIIRTRCLQMLVALDYICFYLELMNRKLQALISCKNSQNYHCLDVNYEHLESYEYLENFKLIYDEIYILHSIYNRIFGVSLVGILTVIVLDIIIHVYWSLLTTMGYYESYFIVITGATLLPLTTIFVVLCATGDQCEKEPVWVVENSKLTL</sequence>
<dbReference type="Pfam" id="PF08395">
    <property type="entry name" value="7tm_7"/>
    <property type="match status" value="1"/>
</dbReference>
<reference evidence="8" key="1">
    <citation type="submission" date="2025-08" db="UniProtKB">
        <authorList>
            <consortium name="RefSeq"/>
        </authorList>
    </citation>
    <scope>IDENTIFICATION</scope>
    <source>
        <strain evidence="8">Aabys</strain>
        <tissue evidence="8">Whole body</tissue>
    </source>
</reference>
<evidence type="ECO:0000256" key="5">
    <source>
        <dbReference type="ARBA" id="ARBA00023136"/>
    </source>
</evidence>
<feature type="transmembrane region" description="Helical" evidence="6">
    <location>
        <begin position="180"/>
        <end position="204"/>
    </location>
</feature>
<keyword evidence="4 6" id="KW-1133">Transmembrane helix</keyword>
<dbReference type="Proteomes" id="UP001652621">
    <property type="component" value="Unplaced"/>
</dbReference>
<keyword evidence="3 6" id="KW-0812">Transmembrane</keyword>
<keyword evidence="5 6" id="KW-0472">Membrane</keyword>
<organism evidence="7 8">
    <name type="scientific">Musca domestica</name>
    <name type="common">House fly</name>
    <dbReference type="NCBI Taxonomy" id="7370"/>
    <lineage>
        <taxon>Eukaryota</taxon>
        <taxon>Metazoa</taxon>
        <taxon>Ecdysozoa</taxon>
        <taxon>Arthropoda</taxon>
        <taxon>Hexapoda</taxon>
        <taxon>Insecta</taxon>
        <taxon>Pterygota</taxon>
        <taxon>Neoptera</taxon>
        <taxon>Endopterygota</taxon>
        <taxon>Diptera</taxon>
        <taxon>Brachycera</taxon>
        <taxon>Muscomorpha</taxon>
        <taxon>Muscoidea</taxon>
        <taxon>Muscidae</taxon>
        <taxon>Musca</taxon>
    </lineage>
</organism>
<evidence type="ECO:0000256" key="1">
    <source>
        <dbReference type="ARBA" id="ARBA00004651"/>
    </source>
</evidence>